<evidence type="ECO:0000256" key="14">
    <source>
        <dbReference type="NCBIfam" id="TIGR01816"/>
    </source>
</evidence>
<evidence type="ECO:0000256" key="5">
    <source>
        <dbReference type="ARBA" id="ARBA00012792"/>
    </source>
</evidence>
<keyword evidence="10 15" id="KW-0249">Electron transport</keyword>
<dbReference type="InterPro" id="IPR015939">
    <property type="entry name" value="Fum_Rdtase/Succ_DH_flav-like_C"/>
</dbReference>
<keyword evidence="19" id="KW-1185">Reference proteome</keyword>
<evidence type="ECO:0000256" key="8">
    <source>
        <dbReference type="ARBA" id="ARBA00022630"/>
    </source>
</evidence>
<dbReference type="InterPro" id="IPR027477">
    <property type="entry name" value="Succ_DH/fumarate_Rdtase_cat_sf"/>
</dbReference>
<keyword evidence="11 15" id="KW-0560">Oxidoreductase</keyword>
<evidence type="ECO:0000256" key="1">
    <source>
        <dbReference type="ARBA" id="ARBA00001974"/>
    </source>
</evidence>
<evidence type="ECO:0000313" key="18">
    <source>
        <dbReference type="EMBL" id="MFD2262027.1"/>
    </source>
</evidence>
<evidence type="ECO:0000259" key="16">
    <source>
        <dbReference type="Pfam" id="PF00890"/>
    </source>
</evidence>
<comment type="catalytic activity">
    <reaction evidence="13 15">
        <text>a quinone + succinate = fumarate + a quinol</text>
        <dbReference type="Rhea" id="RHEA:40523"/>
        <dbReference type="ChEBI" id="CHEBI:24646"/>
        <dbReference type="ChEBI" id="CHEBI:29806"/>
        <dbReference type="ChEBI" id="CHEBI:30031"/>
        <dbReference type="ChEBI" id="CHEBI:132124"/>
        <dbReference type="EC" id="1.3.5.1"/>
    </reaction>
</comment>
<feature type="domain" description="FAD-dependent oxidoreductase 2 FAD-binding" evidence="16">
    <location>
        <begin position="13"/>
        <end position="408"/>
    </location>
</feature>
<comment type="subcellular location">
    <subcellularLocation>
        <location evidence="2 15">Cell inner membrane</location>
        <topology evidence="2 15">Peripheral membrane protein</topology>
        <orientation evidence="2 15">Cytoplasmic side</orientation>
    </subcellularLocation>
</comment>
<keyword evidence="9 15" id="KW-0274">FAD</keyword>
<dbReference type="NCBIfam" id="TIGR01816">
    <property type="entry name" value="sdhA_forward"/>
    <property type="match status" value="1"/>
</dbReference>
<proteinExistence type="inferred from homology"/>
<dbReference type="Gene3D" id="3.90.700.10">
    <property type="entry name" value="Succinate dehydrogenase/fumarate reductase flavoprotein, catalytic domain"/>
    <property type="match status" value="1"/>
</dbReference>
<organism evidence="18 19">
    <name type="scientific">Lacibacterium aquatile</name>
    <dbReference type="NCBI Taxonomy" id="1168082"/>
    <lineage>
        <taxon>Bacteria</taxon>
        <taxon>Pseudomonadati</taxon>
        <taxon>Pseudomonadota</taxon>
        <taxon>Alphaproteobacteria</taxon>
        <taxon>Rhodospirillales</taxon>
        <taxon>Rhodospirillaceae</taxon>
    </lineage>
</organism>
<evidence type="ECO:0000313" key="19">
    <source>
        <dbReference type="Proteomes" id="UP001597295"/>
    </source>
</evidence>
<dbReference type="SUPFAM" id="SSF46977">
    <property type="entry name" value="Succinate dehydrogenase/fumarate reductase flavoprotein C-terminal domain"/>
    <property type="match status" value="1"/>
</dbReference>
<dbReference type="NCBIfam" id="TIGR01812">
    <property type="entry name" value="sdhA_frdA_Gneg"/>
    <property type="match status" value="1"/>
</dbReference>
<dbReference type="Pfam" id="PF00890">
    <property type="entry name" value="FAD_binding_2"/>
    <property type="match status" value="1"/>
</dbReference>
<evidence type="ECO:0000256" key="4">
    <source>
        <dbReference type="ARBA" id="ARBA00008040"/>
    </source>
</evidence>
<evidence type="ECO:0000256" key="9">
    <source>
        <dbReference type="ARBA" id="ARBA00022827"/>
    </source>
</evidence>
<evidence type="ECO:0000256" key="6">
    <source>
        <dbReference type="ARBA" id="ARBA00019965"/>
    </source>
</evidence>
<dbReference type="Proteomes" id="UP001597295">
    <property type="component" value="Unassembled WGS sequence"/>
</dbReference>
<dbReference type="InterPro" id="IPR036188">
    <property type="entry name" value="FAD/NAD-bd_sf"/>
</dbReference>
<dbReference type="EMBL" id="JBHUIP010000003">
    <property type="protein sequence ID" value="MFD2262027.1"/>
    <property type="molecule type" value="Genomic_DNA"/>
</dbReference>
<dbReference type="InterPro" id="IPR037099">
    <property type="entry name" value="Fum_R/Succ_DH_flav-like_C_sf"/>
</dbReference>
<name>A0ABW5DLQ3_9PROT</name>
<dbReference type="SUPFAM" id="SSF51905">
    <property type="entry name" value="FAD/NAD(P)-binding domain"/>
    <property type="match status" value="1"/>
</dbReference>
<comment type="pathway">
    <text evidence="3 15">Carbohydrate metabolism; tricarboxylic acid cycle; fumarate from succinate (bacterial route): step 1/1.</text>
</comment>
<keyword evidence="15" id="KW-0816">Tricarboxylic acid cycle</keyword>
<evidence type="ECO:0000256" key="3">
    <source>
        <dbReference type="ARBA" id="ARBA00004894"/>
    </source>
</evidence>
<dbReference type="RefSeq" id="WP_379874937.1">
    <property type="nucleotide sequence ID" value="NZ_JBHUIP010000003.1"/>
</dbReference>
<dbReference type="PANTHER" id="PTHR11632">
    <property type="entry name" value="SUCCINATE DEHYDROGENASE 2 FLAVOPROTEIN SUBUNIT"/>
    <property type="match status" value="1"/>
</dbReference>
<protein>
    <recommendedName>
        <fullName evidence="6 14">Succinate dehydrogenase flavoprotein subunit</fullName>
        <ecNumber evidence="5 15">1.3.5.1</ecNumber>
    </recommendedName>
</protein>
<evidence type="ECO:0000256" key="7">
    <source>
        <dbReference type="ARBA" id="ARBA00022448"/>
    </source>
</evidence>
<comment type="caution">
    <text evidence="18">The sequence shown here is derived from an EMBL/GenBank/DDBJ whole genome shotgun (WGS) entry which is preliminary data.</text>
</comment>
<dbReference type="Gene3D" id="4.10.80.40">
    <property type="entry name" value="succinate dehydrogenase protein domain"/>
    <property type="match status" value="1"/>
</dbReference>
<accession>A0ABW5DLQ3</accession>
<dbReference type="InterPro" id="IPR014006">
    <property type="entry name" value="Succ_Dhase_FrdA_Gneg"/>
</dbReference>
<evidence type="ECO:0000256" key="2">
    <source>
        <dbReference type="ARBA" id="ARBA00004515"/>
    </source>
</evidence>
<comment type="similarity">
    <text evidence="4 15">Belongs to the FAD-dependent oxidoreductase 2 family. FRD/SDH subfamily.</text>
</comment>
<dbReference type="SUPFAM" id="SSF56425">
    <property type="entry name" value="Succinate dehydrogenase/fumarate reductase flavoprotein, catalytic domain"/>
    <property type="match status" value="1"/>
</dbReference>
<dbReference type="InterPro" id="IPR003953">
    <property type="entry name" value="FAD-dep_OxRdtase_2_FAD-bd"/>
</dbReference>
<dbReference type="Gene3D" id="3.50.50.60">
    <property type="entry name" value="FAD/NAD(P)-binding domain"/>
    <property type="match status" value="1"/>
</dbReference>
<feature type="domain" description="Fumarate reductase/succinate dehydrogenase flavoprotein-like C-terminal" evidence="17">
    <location>
        <begin position="463"/>
        <end position="597"/>
    </location>
</feature>
<dbReference type="EC" id="1.3.5.1" evidence="5 15"/>
<dbReference type="Pfam" id="PF02910">
    <property type="entry name" value="Succ_DH_flav_C"/>
    <property type="match status" value="1"/>
</dbReference>
<evidence type="ECO:0000259" key="17">
    <source>
        <dbReference type="Pfam" id="PF02910"/>
    </source>
</evidence>
<dbReference type="InterPro" id="IPR003952">
    <property type="entry name" value="FRD_SDH_FAD_BS"/>
</dbReference>
<reference evidence="19" key="1">
    <citation type="journal article" date="2019" name="Int. J. Syst. Evol. Microbiol.">
        <title>The Global Catalogue of Microorganisms (GCM) 10K type strain sequencing project: providing services to taxonomists for standard genome sequencing and annotation.</title>
        <authorList>
            <consortium name="The Broad Institute Genomics Platform"/>
            <consortium name="The Broad Institute Genome Sequencing Center for Infectious Disease"/>
            <person name="Wu L."/>
            <person name="Ma J."/>
        </authorList>
    </citation>
    <scope>NUCLEOTIDE SEQUENCE [LARGE SCALE GENOMIC DNA]</scope>
    <source>
        <strain evidence="19">CGMCC 1.19062</strain>
    </source>
</reference>
<gene>
    <name evidence="18" type="primary">sdhA</name>
    <name evidence="18" type="ORF">ACFSM5_03945</name>
</gene>
<dbReference type="PROSITE" id="PS00504">
    <property type="entry name" value="FRD_SDH_FAD_BINDING"/>
    <property type="match status" value="1"/>
</dbReference>
<keyword evidence="15" id="KW-0997">Cell inner membrane</keyword>
<comment type="cofactor">
    <cofactor evidence="1 15">
        <name>FAD</name>
        <dbReference type="ChEBI" id="CHEBI:57692"/>
    </cofactor>
</comment>
<dbReference type="PANTHER" id="PTHR11632:SF51">
    <property type="entry name" value="SUCCINATE DEHYDROGENASE [UBIQUINONE] FLAVOPROTEIN SUBUNIT, MITOCHONDRIAL"/>
    <property type="match status" value="1"/>
</dbReference>
<evidence type="ECO:0000256" key="11">
    <source>
        <dbReference type="ARBA" id="ARBA00023002"/>
    </source>
</evidence>
<keyword evidence="15" id="KW-1003">Cell membrane</keyword>
<evidence type="ECO:0000256" key="13">
    <source>
        <dbReference type="ARBA" id="ARBA00049220"/>
    </source>
</evidence>
<evidence type="ECO:0000256" key="10">
    <source>
        <dbReference type="ARBA" id="ARBA00022982"/>
    </source>
</evidence>
<keyword evidence="7 15" id="KW-0813">Transport</keyword>
<dbReference type="InterPro" id="IPR011281">
    <property type="entry name" value="Succ_DH_flav_su_fwd"/>
</dbReference>
<sequence>MATEYKIIDHTYDVVVVGAGGAGLRATLGMTAAGLKTACVTKVFPTRSHTVAAQGGISASLANMGDDNWRYHMYDTVKGSDWLGDQDAIEYMVRNAVPAIYELEHYGMPFSRTEDGRIYQRPFGGHTQRYGEAMAKRACAAADRTGHAMLHTLYQQCLKHKAEFYVEYFALDLIMDEDGACRGVMALCMEDGTIHRFRAHMVVLATGGYGRAYLSCTSAHTCTGDGNAMALRAGLPLQDMEFVQFHPTGIFGSGCLITEGARGEGGYLTNSKGERFMERYAPSAKDLASRDVVSRAMTVEINEGRGVGPNADHIMLHLEHLPAETLHERLPGISETAKIFAGVDVTKEPIPVLPTVHYNMGGIPTNYHAEVIRPTKENPDQTVPGLMAIGEAACVSVHGANRLGTNSLLDLVVFGRAAAHRAAEVVKPGATHKPLPANAGEEALARLDRIRNANGKTKVAEVRDQMQRTMQKHAAVFRNSALLKEGVEKINEIAKTLSDITIADRSLIWNSDLIEALELDNLMGQAQVTLVSGEARPESRGAHAHDDFPNRDDESWMKHTVAWHDAATGKVTLDYRPVHYFTMTDEIEVFPPKARVY</sequence>
<keyword evidence="12 15" id="KW-0472">Membrane</keyword>
<dbReference type="PIRSF" id="PIRSF000171">
    <property type="entry name" value="SDHA_APRA_LASPO"/>
    <property type="match status" value="1"/>
</dbReference>
<dbReference type="InterPro" id="IPR030664">
    <property type="entry name" value="SdhA/FrdA/AprA"/>
</dbReference>
<evidence type="ECO:0000256" key="12">
    <source>
        <dbReference type="ARBA" id="ARBA00023136"/>
    </source>
</evidence>
<keyword evidence="8 15" id="KW-0285">Flavoprotein</keyword>
<evidence type="ECO:0000256" key="15">
    <source>
        <dbReference type="RuleBase" id="RU362051"/>
    </source>
</evidence>
<dbReference type="Gene3D" id="1.20.58.100">
    <property type="entry name" value="Fumarate reductase/succinate dehydrogenase flavoprotein-like, C-terminal domain"/>
    <property type="match status" value="1"/>
</dbReference>